<feature type="chain" id="PRO_5003055774" description="carbonic anhydrase" evidence="9">
    <location>
        <begin position="18"/>
        <end position="407"/>
    </location>
</feature>
<evidence type="ECO:0000256" key="6">
    <source>
        <dbReference type="ARBA" id="ARBA00048348"/>
    </source>
</evidence>
<evidence type="ECO:0000256" key="2">
    <source>
        <dbReference type="ARBA" id="ARBA00012925"/>
    </source>
</evidence>
<dbReference type="Proteomes" id="UP000008383">
    <property type="component" value="Unassembled WGS sequence"/>
</dbReference>
<feature type="binding site" evidence="7">
    <location>
        <position position="238"/>
    </location>
    <ligand>
        <name>Zn(2+)</name>
        <dbReference type="ChEBI" id="CHEBI:29105"/>
    </ligand>
</feature>
<reference evidence="11" key="1">
    <citation type="journal article" date="2011" name="Genome Biol.">
        <title>Comparative and functional genomics provide insights into the pathogenicity of dermatophytic fungi.</title>
        <authorList>
            <person name="Burmester A."/>
            <person name="Shelest E."/>
            <person name="Gloeckner G."/>
            <person name="Heddergott C."/>
            <person name="Schindler S."/>
            <person name="Staib P."/>
            <person name="Heidel A."/>
            <person name="Felder M."/>
            <person name="Petzold A."/>
            <person name="Szafranski K."/>
            <person name="Feuermann M."/>
            <person name="Pedruzzi I."/>
            <person name="Priebe S."/>
            <person name="Groth M."/>
            <person name="Winkler R."/>
            <person name="Li W."/>
            <person name="Kniemeyer O."/>
            <person name="Schroeckh V."/>
            <person name="Hertweck C."/>
            <person name="Hube B."/>
            <person name="White T.C."/>
            <person name="Platzer M."/>
            <person name="Guthke R."/>
            <person name="Heitman J."/>
            <person name="Woestemeyer J."/>
            <person name="Zipfel P.F."/>
            <person name="Monod M."/>
            <person name="Brakhage A.A."/>
        </authorList>
    </citation>
    <scope>NUCLEOTIDE SEQUENCE [LARGE SCALE GENOMIC DNA]</scope>
    <source>
        <strain evidence="11">HKI 0517</strain>
    </source>
</reference>
<comment type="similarity">
    <text evidence="1">Belongs to the beta-class carbonic anhydrase family.</text>
</comment>
<dbReference type="InterPro" id="IPR001765">
    <property type="entry name" value="Carbonic_anhydrase"/>
</dbReference>
<dbReference type="InterPro" id="IPR036874">
    <property type="entry name" value="Carbonic_anhydrase_sf"/>
</dbReference>
<dbReference type="PANTHER" id="PTHR11002:SF76">
    <property type="entry name" value="CARBONIC ANHYDRASE"/>
    <property type="match status" value="1"/>
</dbReference>
<keyword evidence="4 7" id="KW-0862">Zinc</keyword>
<feature type="region of interest" description="Disordered" evidence="8">
    <location>
        <begin position="146"/>
        <end position="191"/>
    </location>
</feature>
<comment type="catalytic activity">
    <reaction evidence="6">
        <text>hydrogencarbonate + H(+) = CO2 + H2O</text>
        <dbReference type="Rhea" id="RHEA:10748"/>
        <dbReference type="ChEBI" id="CHEBI:15377"/>
        <dbReference type="ChEBI" id="CHEBI:15378"/>
        <dbReference type="ChEBI" id="CHEBI:16526"/>
        <dbReference type="ChEBI" id="CHEBI:17544"/>
        <dbReference type="EC" id="4.2.1.1"/>
    </reaction>
</comment>
<dbReference type="PANTHER" id="PTHR11002">
    <property type="entry name" value="CARBONIC ANHYDRASE"/>
    <property type="match status" value="1"/>
</dbReference>
<feature type="binding site" evidence="7">
    <location>
        <position position="295"/>
    </location>
    <ligand>
        <name>Zn(2+)</name>
        <dbReference type="ChEBI" id="CHEBI:29105"/>
    </ligand>
</feature>
<dbReference type="HOGENOM" id="CLU_053879_1_2_1"/>
<keyword evidence="11" id="KW-1185">Reference proteome</keyword>
<protein>
    <recommendedName>
        <fullName evidence="2">carbonic anhydrase</fullName>
        <ecNumber evidence="2">4.2.1.1</ecNumber>
    </recommendedName>
</protein>
<dbReference type="GO" id="GO:0004089">
    <property type="term" value="F:carbonate dehydratase activity"/>
    <property type="evidence" value="ECO:0007669"/>
    <property type="project" value="UniProtKB-EC"/>
</dbReference>
<comment type="caution">
    <text evidence="10">The sequence shown here is derived from an EMBL/GenBank/DDBJ whole genome shotgun (WGS) entry which is preliminary data.</text>
</comment>
<gene>
    <name evidence="10" type="ORF">TRV_05061</name>
</gene>
<dbReference type="GO" id="GO:0071244">
    <property type="term" value="P:cellular response to carbon dioxide"/>
    <property type="evidence" value="ECO:0007669"/>
    <property type="project" value="TreeGrafter"/>
</dbReference>
<dbReference type="Pfam" id="PF00484">
    <property type="entry name" value="Pro_CA"/>
    <property type="match status" value="1"/>
</dbReference>
<comment type="cofactor">
    <cofactor evidence="7">
        <name>Zn(2+)</name>
        <dbReference type="ChEBI" id="CHEBI:29105"/>
    </cofactor>
    <text evidence="7">Binds 1 zinc ion per subunit.</text>
</comment>
<evidence type="ECO:0000313" key="11">
    <source>
        <dbReference type="Proteomes" id="UP000008383"/>
    </source>
</evidence>
<accession>D4DD54</accession>
<evidence type="ECO:0000256" key="3">
    <source>
        <dbReference type="ARBA" id="ARBA00022723"/>
    </source>
</evidence>
<evidence type="ECO:0000256" key="1">
    <source>
        <dbReference type="ARBA" id="ARBA00006217"/>
    </source>
</evidence>
<feature type="compositionally biased region" description="Polar residues" evidence="8">
    <location>
        <begin position="152"/>
        <end position="166"/>
    </location>
</feature>
<dbReference type="CDD" id="cd00883">
    <property type="entry name" value="beta_CA_cladeA"/>
    <property type="match status" value="1"/>
</dbReference>
<dbReference type="InterPro" id="IPR015892">
    <property type="entry name" value="Carbonic_anhydrase_CS"/>
</dbReference>
<dbReference type="OrthoDB" id="10248475at2759"/>
<evidence type="ECO:0000256" key="9">
    <source>
        <dbReference type="SAM" id="SignalP"/>
    </source>
</evidence>
<evidence type="ECO:0000256" key="7">
    <source>
        <dbReference type="PIRSR" id="PIRSR601765-1"/>
    </source>
</evidence>
<dbReference type="GO" id="GO:0034599">
    <property type="term" value="P:cellular response to oxidative stress"/>
    <property type="evidence" value="ECO:0007669"/>
    <property type="project" value="TreeGrafter"/>
</dbReference>
<name>D4DD54_TRIVH</name>
<proteinExistence type="inferred from homology"/>
<feature type="signal peptide" evidence="9">
    <location>
        <begin position="1"/>
        <end position="17"/>
    </location>
</feature>
<evidence type="ECO:0000256" key="8">
    <source>
        <dbReference type="SAM" id="MobiDB-lite"/>
    </source>
</evidence>
<sequence>MRGSLWSFFLCPDICFSLWSWHWPQKLPWPYQKKTLLPVYTHSFFSSSAAQEKKRAEGQGRGVIIIQDNTHALPSALFLFFFFISALNYLHLGNFMGKTQLTSASPFVSFSWAFANQPSVIRTLPVSQRIIPCPTPSLATRLADLPSAPRDSFSQRQQIKPFSSTRPGLKMSSSNNSNSHPIPSMAAQNEQNTAPDSYQLAMAKNNIWATKLDEEQPDLFPKLASGQSPEILWIGCADSRCPETTVLGLQPGDVFVHRNIANVVQYNDISAATVIEFAVVYLKVKHIILCGHTSCGGINAALANKKLGLLDTWLMPLRRLREQHMDVLKDLELKEAAVKLAEINVENGLRVLRENSAVLDAIEERGLKLHGVIYDVGSGKLRELEITESMDSISRRIASFKTVKNEE</sequence>
<evidence type="ECO:0000256" key="4">
    <source>
        <dbReference type="ARBA" id="ARBA00022833"/>
    </source>
</evidence>
<dbReference type="EC" id="4.2.1.1" evidence="2"/>
<dbReference type="PROSITE" id="PS00705">
    <property type="entry name" value="PROK_CO2_ANHYDRASE_2"/>
    <property type="match status" value="1"/>
</dbReference>
<organism evidence="10 11">
    <name type="scientific">Trichophyton verrucosum (strain HKI 0517)</name>
    <dbReference type="NCBI Taxonomy" id="663202"/>
    <lineage>
        <taxon>Eukaryota</taxon>
        <taxon>Fungi</taxon>
        <taxon>Dikarya</taxon>
        <taxon>Ascomycota</taxon>
        <taxon>Pezizomycotina</taxon>
        <taxon>Eurotiomycetes</taxon>
        <taxon>Eurotiomycetidae</taxon>
        <taxon>Onygenales</taxon>
        <taxon>Arthrodermataceae</taxon>
        <taxon>Trichophyton</taxon>
    </lineage>
</organism>
<dbReference type="AlphaFoldDB" id="D4DD54"/>
<dbReference type="Gene3D" id="3.40.1050.10">
    <property type="entry name" value="Carbonic anhydrase"/>
    <property type="match status" value="1"/>
</dbReference>
<feature type="binding site" evidence="7">
    <location>
        <position position="236"/>
    </location>
    <ligand>
        <name>Zn(2+)</name>
        <dbReference type="ChEBI" id="CHEBI:29105"/>
    </ligand>
</feature>
<feature type="binding site" evidence="7">
    <location>
        <position position="292"/>
    </location>
    <ligand>
        <name>Zn(2+)</name>
        <dbReference type="ChEBI" id="CHEBI:29105"/>
    </ligand>
</feature>
<dbReference type="SUPFAM" id="SSF53056">
    <property type="entry name" value="beta-carbonic anhydrase, cab"/>
    <property type="match status" value="1"/>
</dbReference>
<dbReference type="EMBL" id="ACYE01000257">
    <property type="protein sequence ID" value="EFE40217.1"/>
    <property type="molecule type" value="Genomic_DNA"/>
</dbReference>
<dbReference type="GO" id="GO:0005737">
    <property type="term" value="C:cytoplasm"/>
    <property type="evidence" value="ECO:0007669"/>
    <property type="project" value="TreeGrafter"/>
</dbReference>
<dbReference type="GO" id="GO:0008270">
    <property type="term" value="F:zinc ion binding"/>
    <property type="evidence" value="ECO:0007669"/>
    <property type="project" value="InterPro"/>
</dbReference>
<evidence type="ECO:0000256" key="5">
    <source>
        <dbReference type="ARBA" id="ARBA00023239"/>
    </source>
</evidence>
<dbReference type="RefSeq" id="XP_003020835.1">
    <property type="nucleotide sequence ID" value="XM_003020789.1"/>
</dbReference>
<dbReference type="GO" id="GO:0015976">
    <property type="term" value="P:carbon utilization"/>
    <property type="evidence" value="ECO:0007669"/>
    <property type="project" value="InterPro"/>
</dbReference>
<keyword evidence="9" id="KW-0732">Signal</keyword>
<dbReference type="KEGG" id="tve:TRV_05061"/>
<dbReference type="GeneID" id="9577574"/>
<keyword evidence="3 7" id="KW-0479">Metal-binding</keyword>
<dbReference type="SMART" id="SM00947">
    <property type="entry name" value="Pro_CA"/>
    <property type="match status" value="1"/>
</dbReference>
<evidence type="ECO:0000313" key="10">
    <source>
        <dbReference type="EMBL" id="EFE40217.1"/>
    </source>
</evidence>
<keyword evidence="5" id="KW-0456">Lyase</keyword>